<name>A0AAW1J0S7_POPJA</name>
<gene>
    <name evidence="1" type="ORF">QE152_g31966</name>
</gene>
<sequence>MAELLRPNQIRNGPKRHKCCKVTDNRDYKVLYRFTKENVEWITHYFYGDDNLDTRGGAVFNVEWIHGDDNLDTRGGAVFNEIKMKCFLRYVGDPGFQSGIGEDLGIHQSTVSKIITELVHYVLAPLLPEFQPKFVAYLFLISASALRFSSFTAGVCDF</sequence>
<keyword evidence="2" id="KW-1185">Reference proteome</keyword>
<reference evidence="1 2" key="1">
    <citation type="journal article" date="2024" name="BMC Genomics">
        <title>De novo assembly and annotation of Popillia japonica's genome with initial clues to its potential as an invasive pest.</title>
        <authorList>
            <person name="Cucini C."/>
            <person name="Boschi S."/>
            <person name="Funari R."/>
            <person name="Cardaioli E."/>
            <person name="Iannotti N."/>
            <person name="Marturano G."/>
            <person name="Paoli F."/>
            <person name="Bruttini M."/>
            <person name="Carapelli A."/>
            <person name="Frati F."/>
            <person name="Nardi F."/>
        </authorList>
    </citation>
    <scope>NUCLEOTIDE SEQUENCE [LARGE SCALE GENOMIC DNA]</scope>
    <source>
        <strain evidence="1">DMR45628</strain>
    </source>
</reference>
<organism evidence="1 2">
    <name type="scientific">Popillia japonica</name>
    <name type="common">Japanese beetle</name>
    <dbReference type="NCBI Taxonomy" id="7064"/>
    <lineage>
        <taxon>Eukaryota</taxon>
        <taxon>Metazoa</taxon>
        <taxon>Ecdysozoa</taxon>
        <taxon>Arthropoda</taxon>
        <taxon>Hexapoda</taxon>
        <taxon>Insecta</taxon>
        <taxon>Pterygota</taxon>
        <taxon>Neoptera</taxon>
        <taxon>Endopterygota</taxon>
        <taxon>Coleoptera</taxon>
        <taxon>Polyphaga</taxon>
        <taxon>Scarabaeiformia</taxon>
        <taxon>Scarabaeidae</taxon>
        <taxon>Rutelinae</taxon>
        <taxon>Popillia</taxon>
    </lineage>
</organism>
<dbReference type="Proteomes" id="UP001458880">
    <property type="component" value="Unassembled WGS sequence"/>
</dbReference>
<proteinExistence type="predicted"/>
<evidence type="ECO:0000313" key="2">
    <source>
        <dbReference type="Proteomes" id="UP001458880"/>
    </source>
</evidence>
<accession>A0AAW1J0S7</accession>
<comment type="caution">
    <text evidence="1">The sequence shown here is derived from an EMBL/GenBank/DDBJ whole genome shotgun (WGS) entry which is preliminary data.</text>
</comment>
<evidence type="ECO:0008006" key="3">
    <source>
        <dbReference type="Google" id="ProtNLM"/>
    </source>
</evidence>
<dbReference type="AlphaFoldDB" id="A0AAW1J0S7"/>
<evidence type="ECO:0000313" key="1">
    <source>
        <dbReference type="EMBL" id="KAK9696329.1"/>
    </source>
</evidence>
<dbReference type="EMBL" id="JASPKY010000454">
    <property type="protein sequence ID" value="KAK9696329.1"/>
    <property type="molecule type" value="Genomic_DNA"/>
</dbReference>
<protein>
    <recommendedName>
        <fullName evidence="3">Transposase</fullName>
    </recommendedName>
</protein>